<feature type="domain" description="Glycosyltransferase subfamily 4-like N-terminal" evidence="2">
    <location>
        <begin position="18"/>
        <end position="123"/>
    </location>
</feature>
<proteinExistence type="predicted"/>
<dbReference type="InterPro" id="IPR001296">
    <property type="entry name" value="Glyco_trans_1"/>
</dbReference>
<comment type="caution">
    <text evidence="3">The sequence shown here is derived from an EMBL/GenBank/DDBJ whole genome shotgun (WGS) entry which is preliminary data.</text>
</comment>
<dbReference type="CDD" id="cd03802">
    <property type="entry name" value="GT4_AviGT4-like"/>
    <property type="match status" value="1"/>
</dbReference>
<dbReference type="AlphaFoldDB" id="A0A0F9RD80"/>
<evidence type="ECO:0000313" key="3">
    <source>
        <dbReference type="EMBL" id="KKN23096.1"/>
    </source>
</evidence>
<evidence type="ECO:0008006" key="4">
    <source>
        <dbReference type="Google" id="ProtNLM"/>
    </source>
</evidence>
<dbReference type="InterPro" id="IPR028098">
    <property type="entry name" value="Glyco_trans_4-like_N"/>
</dbReference>
<dbReference type="Pfam" id="PF00534">
    <property type="entry name" value="Glycos_transf_1"/>
    <property type="match status" value="1"/>
</dbReference>
<accession>A0A0F9RD80</accession>
<dbReference type="EMBL" id="LAZR01003005">
    <property type="protein sequence ID" value="KKN23096.1"/>
    <property type="molecule type" value="Genomic_DNA"/>
</dbReference>
<dbReference type="InterPro" id="IPR050194">
    <property type="entry name" value="Glycosyltransferase_grp1"/>
</dbReference>
<sequence length="343" mass="38517">MKIAQIAPVRERVPPKRYGGIELIVHLLTEELVRRGHKVTLFASGDSITKAKLHSWYPAPIREIGGSYLPNLLHASQSFKRADEFDIVHSHMSCTGIAFGALVKKPVLHTLHGVFTDKNKRFYKLNRDAGFYNSISYEQRKFGPEEMNYIGNVYNAIDIKSYPYSDKKKDYFIHISRITEAKGTDIAVDVAKKAGVKLIIAGKIDAGRDTEFFEQKIEPMIDGKQIVFLGEVSEEEKRKLFKEAKGFIFPLRWAEPFGLVLIESLAAGTPVIALASGSVPEVVEHGKTGFIANDVDELVTAVGNVEELSYKDCRKSAEEKFGAKRMVDDYETLYKKIIKIAKT</sequence>
<name>A0A0F9RD80_9ZZZZ</name>
<dbReference type="SUPFAM" id="SSF53756">
    <property type="entry name" value="UDP-Glycosyltransferase/glycogen phosphorylase"/>
    <property type="match status" value="1"/>
</dbReference>
<dbReference type="PANTHER" id="PTHR45947">
    <property type="entry name" value="SULFOQUINOVOSYL TRANSFERASE SQD2"/>
    <property type="match status" value="1"/>
</dbReference>
<dbReference type="PANTHER" id="PTHR45947:SF3">
    <property type="entry name" value="SULFOQUINOVOSYL TRANSFERASE SQD2"/>
    <property type="match status" value="1"/>
</dbReference>
<reference evidence="3" key="1">
    <citation type="journal article" date="2015" name="Nature">
        <title>Complex archaea that bridge the gap between prokaryotes and eukaryotes.</title>
        <authorList>
            <person name="Spang A."/>
            <person name="Saw J.H."/>
            <person name="Jorgensen S.L."/>
            <person name="Zaremba-Niedzwiedzka K."/>
            <person name="Martijn J."/>
            <person name="Lind A.E."/>
            <person name="van Eijk R."/>
            <person name="Schleper C."/>
            <person name="Guy L."/>
            <person name="Ettema T.J."/>
        </authorList>
    </citation>
    <scope>NUCLEOTIDE SEQUENCE</scope>
</reference>
<dbReference type="Pfam" id="PF13439">
    <property type="entry name" value="Glyco_transf_4"/>
    <property type="match status" value="1"/>
</dbReference>
<dbReference type="GO" id="GO:0016757">
    <property type="term" value="F:glycosyltransferase activity"/>
    <property type="evidence" value="ECO:0007669"/>
    <property type="project" value="InterPro"/>
</dbReference>
<gene>
    <name evidence="3" type="ORF">LCGC14_0908400</name>
</gene>
<organism evidence="3">
    <name type="scientific">marine sediment metagenome</name>
    <dbReference type="NCBI Taxonomy" id="412755"/>
    <lineage>
        <taxon>unclassified sequences</taxon>
        <taxon>metagenomes</taxon>
        <taxon>ecological metagenomes</taxon>
    </lineage>
</organism>
<dbReference type="Gene3D" id="3.40.50.2000">
    <property type="entry name" value="Glycogen Phosphorylase B"/>
    <property type="match status" value="2"/>
</dbReference>
<feature type="domain" description="Glycosyl transferase family 1" evidence="1">
    <location>
        <begin position="165"/>
        <end position="314"/>
    </location>
</feature>
<evidence type="ECO:0000259" key="1">
    <source>
        <dbReference type="Pfam" id="PF00534"/>
    </source>
</evidence>
<protein>
    <recommendedName>
        <fullName evidence="4">Glycosyl transferase family 1 domain-containing protein</fullName>
    </recommendedName>
</protein>
<evidence type="ECO:0000259" key="2">
    <source>
        <dbReference type="Pfam" id="PF13439"/>
    </source>
</evidence>